<dbReference type="InterPro" id="IPR008901">
    <property type="entry name" value="ACER"/>
</dbReference>
<dbReference type="PANTHER" id="PTHR46187">
    <property type="entry name" value="ALKALINE CERAMIDASE 3"/>
    <property type="match status" value="1"/>
</dbReference>
<comment type="cofactor">
    <cofactor evidence="8">
        <name>Zn(2+)</name>
        <dbReference type="ChEBI" id="CHEBI:29105"/>
    </cofactor>
</comment>
<evidence type="ECO:0000256" key="5">
    <source>
        <dbReference type="ARBA" id="ARBA00022989"/>
    </source>
</evidence>
<evidence type="ECO:0000256" key="7">
    <source>
        <dbReference type="PIRSR" id="PIRSR608901-1"/>
    </source>
</evidence>
<sequence length="264" mass="30152">MGHHNRHFAGDRHALHGAWSPPTSSANFCEEDYAVTRYFAEFINTLTNLLYVFFALQYMYGPGSRGLFAPKADFMSVSLFVLGIASFLFHASLRHTLQFGDELAMIGIVWSILQGLLTVRRSSGYDRFINTSLAVVFPLFAAFYLWTGKIIYHVIGFSIAIALIIVRGVYLFYWREPGFPPAKVAQWRVRGRASLIFMGVAYALWHADLELCAELRNLRQQVGAPWAWLLELHGWWHVLTAMSAAGIMDLVREIQEELKREKEE</sequence>
<evidence type="ECO:0000256" key="2">
    <source>
        <dbReference type="ARBA" id="ARBA00009780"/>
    </source>
</evidence>
<evidence type="ECO:0000256" key="9">
    <source>
        <dbReference type="SAM" id="Phobius"/>
    </source>
</evidence>
<keyword evidence="5 9" id="KW-1133">Transmembrane helix</keyword>
<dbReference type="GO" id="GO:0016811">
    <property type="term" value="F:hydrolase activity, acting on carbon-nitrogen (but not peptide) bonds, in linear amides"/>
    <property type="evidence" value="ECO:0007669"/>
    <property type="project" value="InterPro"/>
</dbReference>
<feature type="binding site" evidence="8">
    <location>
        <position position="90"/>
    </location>
    <ligand>
        <name>Zn(2+)</name>
        <dbReference type="ChEBI" id="CHEBI:29105"/>
        <note>catalytic</note>
    </ligand>
</feature>
<proteinExistence type="inferred from homology"/>
<evidence type="ECO:0000256" key="6">
    <source>
        <dbReference type="ARBA" id="ARBA00023136"/>
    </source>
</evidence>
<feature type="transmembrane region" description="Helical" evidence="9">
    <location>
        <begin position="128"/>
        <end position="146"/>
    </location>
</feature>
<feature type="transmembrane region" description="Helical" evidence="9">
    <location>
        <begin position="152"/>
        <end position="173"/>
    </location>
</feature>
<protein>
    <submittedName>
        <fullName evidence="10">Putative alkaline ceramidase family protein</fullName>
    </submittedName>
</protein>
<dbReference type="GO" id="GO:0005789">
    <property type="term" value="C:endoplasmic reticulum membrane"/>
    <property type="evidence" value="ECO:0007669"/>
    <property type="project" value="TreeGrafter"/>
</dbReference>
<dbReference type="GO" id="GO:0046514">
    <property type="term" value="P:ceramide catabolic process"/>
    <property type="evidence" value="ECO:0007669"/>
    <property type="project" value="TreeGrafter"/>
</dbReference>
<keyword evidence="3 9" id="KW-0812">Transmembrane</keyword>
<feature type="binding site" evidence="8">
    <location>
        <position position="233"/>
    </location>
    <ligand>
        <name>Zn(2+)</name>
        <dbReference type="ChEBI" id="CHEBI:29105"/>
        <note>catalytic</note>
    </ligand>
</feature>
<comment type="similarity">
    <text evidence="2">Belongs to the alkaline ceramidase family.</text>
</comment>
<feature type="transmembrane region" description="Helical" evidence="9">
    <location>
        <begin position="72"/>
        <end position="91"/>
    </location>
</feature>
<accession>A0A1W2TS15</accession>
<dbReference type="GO" id="GO:0046513">
    <property type="term" value="P:ceramide biosynthetic process"/>
    <property type="evidence" value="ECO:0007669"/>
    <property type="project" value="TreeGrafter"/>
</dbReference>
<evidence type="ECO:0000256" key="1">
    <source>
        <dbReference type="ARBA" id="ARBA00004141"/>
    </source>
</evidence>
<feature type="transmembrane region" description="Helical" evidence="9">
    <location>
        <begin position="42"/>
        <end position="60"/>
    </location>
</feature>
<reference evidence="10" key="1">
    <citation type="submission" date="2016-03" db="EMBL/GenBank/DDBJ databases">
        <title>Draft genome sequence of Rosellinia necatrix.</title>
        <authorList>
            <person name="Kanematsu S."/>
        </authorList>
    </citation>
    <scope>NUCLEOTIDE SEQUENCE [LARGE SCALE GENOMIC DNA]</scope>
    <source>
        <strain evidence="10">W97</strain>
    </source>
</reference>
<dbReference type="GO" id="GO:0046872">
    <property type="term" value="F:metal ion binding"/>
    <property type="evidence" value="ECO:0007669"/>
    <property type="project" value="UniProtKB-KW"/>
</dbReference>
<dbReference type="STRING" id="77044.A0A1W2TS15"/>
<dbReference type="Pfam" id="PF05875">
    <property type="entry name" value="Ceramidase"/>
    <property type="match status" value="1"/>
</dbReference>
<evidence type="ECO:0000256" key="4">
    <source>
        <dbReference type="ARBA" id="ARBA00022801"/>
    </source>
</evidence>
<keyword evidence="7" id="KW-0479">Metal-binding</keyword>
<feature type="binding site" evidence="7">
    <location>
        <position position="30"/>
    </location>
    <ligand>
        <name>Ca(2+)</name>
        <dbReference type="ChEBI" id="CHEBI:29108"/>
    </ligand>
</feature>
<evidence type="ECO:0000313" key="11">
    <source>
        <dbReference type="Proteomes" id="UP000054516"/>
    </source>
</evidence>
<evidence type="ECO:0000256" key="3">
    <source>
        <dbReference type="ARBA" id="ARBA00022692"/>
    </source>
</evidence>
<keyword evidence="8" id="KW-0862">Zinc</keyword>
<keyword evidence="7" id="KW-0106">Calcium</keyword>
<dbReference type="OMA" id="PWAWLLE"/>
<organism evidence="10">
    <name type="scientific">Rosellinia necatrix</name>
    <name type="common">White root-rot fungus</name>
    <dbReference type="NCBI Taxonomy" id="77044"/>
    <lineage>
        <taxon>Eukaryota</taxon>
        <taxon>Fungi</taxon>
        <taxon>Dikarya</taxon>
        <taxon>Ascomycota</taxon>
        <taxon>Pezizomycotina</taxon>
        <taxon>Sordariomycetes</taxon>
        <taxon>Xylariomycetidae</taxon>
        <taxon>Xylariales</taxon>
        <taxon>Xylariaceae</taxon>
        <taxon>Rosellinia</taxon>
    </lineage>
</organism>
<feature type="binding site" evidence="7">
    <location>
        <position position="41"/>
    </location>
    <ligand>
        <name>Ca(2+)</name>
        <dbReference type="ChEBI" id="CHEBI:29108"/>
    </ligand>
</feature>
<dbReference type="Proteomes" id="UP000054516">
    <property type="component" value="Unassembled WGS sequence"/>
</dbReference>
<dbReference type="PANTHER" id="PTHR46187:SF1">
    <property type="entry name" value="ALKALINE PHYTOCERAMIDASE"/>
    <property type="match status" value="1"/>
</dbReference>
<name>A0A1W2TS15_ROSNE</name>
<keyword evidence="11" id="KW-1185">Reference proteome</keyword>
<keyword evidence="6 9" id="KW-0472">Membrane</keyword>
<dbReference type="AlphaFoldDB" id="A0A1W2TS15"/>
<evidence type="ECO:0000313" key="10">
    <source>
        <dbReference type="EMBL" id="GAP91306.1"/>
    </source>
</evidence>
<dbReference type="EMBL" id="DF977505">
    <property type="protein sequence ID" value="GAP91306.1"/>
    <property type="molecule type" value="Genomic_DNA"/>
</dbReference>
<evidence type="ECO:0000256" key="8">
    <source>
        <dbReference type="PIRSR" id="PIRSR608901-2"/>
    </source>
</evidence>
<keyword evidence="4" id="KW-0378">Hydrolase</keyword>
<comment type="subcellular location">
    <subcellularLocation>
        <location evidence="1">Membrane</location>
        <topology evidence="1">Multi-pass membrane protein</topology>
    </subcellularLocation>
</comment>
<feature type="binding site" evidence="8">
    <location>
        <position position="237"/>
    </location>
    <ligand>
        <name>Zn(2+)</name>
        <dbReference type="ChEBI" id="CHEBI:29105"/>
        <note>catalytic</note>
    </ligand>
</feature>
<gene>
    <name evidence="10" type="ORF">SAMD00023353_6000700</name>
</gene>
<dbReference type="OrthoDB" id="187171at2759"/>